<evidence type="ECO:0000256" key="1">
    <source>
        <dbReference type="ARBA" id="ARBA00001946"/>
    </source>
</evidence>
<keyword evidence="3 5" id="KW-0378">Hydrolase</keyword>
<dbReference type="AlphaFoldDB" id="A0A5C2HJF5"/>
<dbReference type="EMBL" id="CP036246">
    <property type="protein sequence ID" value="QEP40860.1"/>
    <property type="molecule type" value="Genomic_DNA"/>
</dbReference>
<keyword evidence="4" id="KW-0460">Magnesium</keyword>
<dbReference type="InterPro" id="IPR036412">
    <property type="entry name" value="HAD-like_sf"/>
</dbReference>
<dbReference type="Gene3D" id="1.10.150.520">
    <property type="match status" value="1"/>
</dbReference>
<gene>
    <name evidence="5" type="ORF">APORC_1265</name>
</gene>
<dbReference type="PANTHER" id="PTHR46470">
    <property type="entry name" value="N-ACYLNEURAMINATE-9-PHOSPHATASE"/>
    <property type="match status" value="1"/>
</dbReference>
<keyword evidence="2" id="KW-0479">Metal-binding</keyword>
<dbReference type="InterPro" id="IPR023214">
    <property type="entry name" value="HAD_sf"/>
</dbReference>
<dbReference type="KEGG" id="apoc:APORC_1265"/>
<protein>
    <submittedName>
        <fullName evidence="5">HAD superfamily hydrolase</fullName>
    </submittedName>
</protein>
<evidence type="ECO:0000313" key="6">
    <source>
        <dbReference type="Proteomes" id="UP000322644"/>
    </source>
</evidence>
<dbReference type="InterPro" id="IPR051400">
    <property type="entry name" value="HAD-like_hydrolase"/>
</dbReference>
<sequence length="226" mass="26392">MKFKALLLDIDNTLYDYNSTHNIAKKSVVEFCKNKFNIDEKVILKAYEKARKNVHIELSETAASHNRLIYFQKMCEILKINPLESSFIIYNIYWDAFLENIIPFDGVYKLLEKYKNNICLVTDLTAHIQYRKVEKLKLNEYCQAIVTSEEAGKEKPHPYMFMLALKKLDLKADEVCMIGDSFKKDIFGASNLGINAIWFNHENKSESIESDLIKEVKIFDEILELI</sequence>
<organism evidence="5 6">
    <name type="scientific">Arcobacter porcinus</name>
    <dbReference type="NCBI Taxonomy" id="1935204"/>
    <lineage>
        <taxon>Bacteria</taxon>
        <taxon>Pseudomonadati</taxon>
        <taxon>Campylobacterota</taxon>
        <taxon>Epsilonproteobacteria</taxon>
        <taxon>Campylobacterales</taxon>
        <taxon>Arcobacteraceae</taxon>
        <taxon>Arcobacter</taxon>
    </lineage>
</organism>
<dbReference type="SFLD" id="SFLDS00003">
    <property type="entry name" value="Haloacid_Dehalogenase"/>
    <property type="match status" value="1"/>
</dbReference>
<evidence type="ECO:0000256" key="2">
    <source>
        <dbReference type="ARBA" id="ARBA00022723"/>
    </source>
</evidence>
<dbReference type="InterPro" id="IPR006439">
    <property type="entry name" value="HAD-SF_hydro_IA"/>
</dbReference>
<dbReference type="Pfam" id="PF13419">
    <property type="entry name" value="HAD_2"/>
    <property type="match status" value="1"/>
</dbReference>
<dbReference type="PANTHER" id="PTHR46470:SF2">
    <property type="entry name" value="GLYCERALDEHYDE 3-PHOSPHATE PHOSPHATASE"/>
    <property type="match status" value="1"/>
</dbReference>
<name>A0A5C2HJF5_9BACT</name>
<evidence type="ECO:0000313" key="5">
    <source>
        <dbReference type="EMBL" id="QEP40860.1"/>
    </source>
</evidence>
<dbReference type="Gene3D" id="3.40.50.1000">
    <property type="entry name" value="HAD superfamily/HAD-like"/>
    <property type="match status" value="1"/>
</dbReference>
<accession>A0A5C2HJF5</accession>
<dbReference type="NCBIfam" id="TIGR01549">
    <property type="entry name" value="HAD-SF-IA-v1"/>
    <property type="match status" value="1"/>
</dbReference>
<evidence type="ECO:0000256" key="3">
    <source>
        <dbReference type="ARBA" id="ARBA00022801"/>
    </source>
</evidence>
<reference evidence="5 6" key="1">
    <citation type="submission" date="2019-09" db="EMBL/GenBank/DDBJ databases">
        <title>Complete genome sequencing of four Arcobacter species reveals a diverse suite of mobile elements.</title>
        <authorList>
            <person name="Miller W.G."/>
            <person name="Yee E."/>
            <person name="Bono J.L."/>
        </authorList>
    </citation>
    <scope>NUCLEOTIDE SEQUENCE [LARGE SCALE GENOMIC DNA]</scope>
    <source>
        <strain evidence="5 6">CCUG 56899</strain>
    </source>
</reference>
<dbReference type="NCBIfam" id="TIGR01509">
    <property type="entry name" value="HAD-SF-IA-v3"/>
    <property type="match status" value="1"/>
</dbReference>
<dbReference type="SFLD" id="SFLDG01129">
    <property type="entry name" value="C1.5:_HAD__Beta-PGM__Phosphata"/>
    <property type="match status" value="1"/>
</dbReference>
<proteinExistence type="predicted"/>
<evidence type="ECO:0000256" key="4">
    <source>
        <dbReference type="ARBA" id="ARBA00022842"/>
    </source>
</evidence>
<dbReference type="Proteomes" id="UP000322644">
    <property type="component" value="Chromosome"/>
</dbReference>
<dbReference type="GO" id="GO:0046872">
    <property type="term" value="F:metal ion binding"/>
    <property type="evidence" value="ECO:0007669"/>
    <property type="project" value="UniProtKB-KW"/>
</dbReference>
<dbReference type="GO" id="GO:0044281">
    <property type="term" value="P:small molecule metabolic process"/>
    <property type="evidence" value="ECO:0007669"/>
    <property type="project" value="UniProtKB-ARBA"/>
</dbReference>
<dbReference type="SUPFAM" id="SSF56784">
    <property type="entry name" value="HAD-like"/>
    <property type="match status" value="1"/>
</dbReference>
<dbReference type="GO" id="GO:0016791">
    <property type="term" value="F:phosphatase activity"/>
    <property type="evidence" value="ECO:0007669"/>
    <property type="project" value="TreeGrafter"/>
</dbReference>
<dbReference type="RefSeq" id="WP_066387533.1">
    <property type="nucleotide sequence ID" value="NZ_CP036246.2"/>
</dbReference>
<reference evidence="5 6" key="2">
    <citation type="submission" date="2019-09" db="EMBL/GenBank/DDBJ databases">
        <title>Taxonomic note: a critical rebuttal of the proposed division of the genus Arcobacter into six genera, emended descriptions of Arcobacter anaerophilus and the genus Arcobacter, and an assessment of genus-level boundaries for Epsilonproteobacteria using in silico genomic comparator tools.</title>
        <authorList>
            <person name="On S.L.W."/>
            <person name="Miller W.G."/>
            <person name="Biggs P."/>
            <person name="Cornelius A."/>
            <person name="Vandamme P."/>
        </authorList>
    </citation>
    <scope>NUCLEOTIDE SEQUENCE [LARGE SCALE GENOMIC DNA]</scope>
    <source>
        <strain evidence="5 6">CCUG 56899</strain>
    </source>
</reference>
<dbReference type="InterPro" id="IPR041492">
    <property type="entry name" value="HAD_2"/>
</dbReference>
<comment type="cofactor">
    <cofactor evidence="1">
        <name>Mg(2+)</name>
        <dbReference type="ChEBI" id="CHEBI:18420"/>
    </cofactor>
</comment>